<dbReference type="AlphaFoldDB" id="A0A5R9EZP5"/>
<sequence length="145" mass="16650">MTVNIRKAVKDDKVSIARMIERAGLLNRESLPDVENFLIAETVDENIVATIGLEKYGDFGLLRTFVMDTNYWDAKKMMQFFQVVFDYGVKQDLKGLYLLTKRPSFIFQAFGFQTISQTEIPTEMLRSSAVEKAIMNKSVIMFKSL</sequence>
<reference evidence="1 2" key="1">
    <citation type="submission" date="2019-04" db="EMBL/GenBank/DDBJ databases">
        <title>Bacillus caeni sp. nov., a bacterium isolated from mangrove sediment.</title>
        <authorList>
            <person name="Huang H."/>
            <person name="Mo K."/>
            <person name="Hu Y."/>
        </authorList>
    </citation>
    <scope>NUCLEOTIDE SEQUENCE [LARGE SCALE GENOMIC DNA]</scope>
    <source>
        <strain evidence="1 2">HB172195</strain>
    </source>
</reference>
<dbReference type="SUPFAM" id="SSF55729">
    <property type="entry name" value="Acyl-CoA N-acyltransferases (Nat)"/>
    <property type="match status" value="1"/>
</dbReference>
<organism evidence="1 2">
    <name type="scientific">Exobacillus caeni</name>
    <dbReference type="NCBI Taxonomy" id="2574798"/>
    <lineage>
        <taxon>Bacteria</taxon>
        <taxon>Bacillati</taxon>
        <taxon>Bacillota</taxon>
        <taxon>Bacilli</taxon>
        <taxon>Bacillales</taxon>
        <taxon>Guptibacillaceae</taxon>
        <taxon>Exobacillus</taxon>
    </lineage>
</organism>
<dbReference type="OrthoDB" id="2678531at2"/>
<dbReference type="InterPro" id="IPR016181">
    <property type="entry name" value="Acyl_CoA_acyltransferase"/>
</dbReference>
<protein>
    <recommendedName>
        <fullName evidence="3">N-acetyltransferase domain-containing protein</fullName>
    </recommendedName>
</protein>
<proteinExistence type="predicted"/>
<accession>A0A5R9EZP5</accession>
<name>A0A5R9EZP5_9BACL</name>
<dbReference type="Gene3D" id="3.40.630.30">
    <property type="match status" value="1"/>
</dbReference>
<evidence type="ECO:0008006" key="3">
    <source>
        <dbReference type="Google" id="ProtNLM"/>
    </source>
</evidence>
<dbReference type="RefSeq" id="WP_138127439.1">
    <property type="nucleotide sequence ID" value="NZ_SWLG01000009.1"/>
</dbReference>
<dbReference type="EMBL" id="SWLG01000009">
    <property type="protein sequence ID" value="TLS36707.1"/>
    <property type="molecule type" value="Genomic_DNA"/>
</dbReference>
<gene>
    <name evidence="1" type="ORF">FCL54_14425</name>
</gene>
<dbReference type="Proteomes" id="UP000308230">
    <property type="component" value="Unassembled WGS sequence"/>
</dbReference>
<evidence type="ECO:0000313" key="2">
    <source>
        <dbReference type="Proteomes" id="UP000308230"/>
    </source>
</evidence>
<comment type="caution">
    <text evidence="1">The sequence shown here is derived from an EMBL/GenBank/DDBJ whole genome shotgun (WGS) entry which is preliminary data.</text>
</comment>
<evidence type="ECO:0000313" key="1">
    <source>
        <dbReference type="EMBL" id="TLS36707.1"/>
    </source>
</evidence>
<keyword evidence="2" id="KW-1185">Reference proteome</keyword>